<gene>
    <name evidence="2" type="ORF">NEOLEDRAFT_1140592</name>
</gene>
<evidence type="ECO:0000313" key="3">
    <source>
        <dbReference type="Proteomes" id="UP000076761"/>
    </source>
</evidence>
<feature type="compositionally biased region" description="Polar residues" evidence="1">
    <location>
        <begin position="346"/>
        <end position="355"/>
    </location>
</feature>
<dbReference type="EMBL" id="KV425619">
    <property type="protein sequence ID" value="KZT20492.1"/>
    <property type="molecule type" value="Genomic_DNA"/>
</dbReference>
<dbReference type="OrthoDB" id="3266602at2759"/>
<feature type="compositionally biased region" description="Polar residues" evidence="1">
    <location>
        <begin position="203"/>
        <end position="213"/>
    </location>
</feature>
<feature type="compositionally biased region" description="Polar residues" evidence="1">
    <location>
        <begin position="399"/>
        <end position="413"/>
    </location>
</feature>
<reference evidence="2 3" key="1">
    <citation type="journal article" date="2016" name="Mol. Biol. Evol.">
        <title>Comparative Genomics of Early-Diverging Mushroom-Forming Fungi Provides Insights into the Origins of Lignocellulose Decay Capabilities.</title>
        <authorList>
            <person name="Nagy L.G."/>
            <person name="Riley R."/>
            <person name="Tritt A."/>
            <person name="Adam C."/>
            <person name="Daum C."/>
            <person name="Floudas D."/>
            <person name="Sun H."/>
            <person name="Yadav J.S."/>
            <person name="Pangilinan J."/>
            <person name="Larsson K.H."/>
            <person name="Matsuura K."/>
            <person name="Barry K."/>
            <person name="Labutti K."/>
            <person name="Kuo R."/>
            <person name="Ohm R.A."/>
            <person name="Bhattacharya S.S."/>
            <person name="Shirouzu T."/>
            <person name="Yoshinaga Y."/>
            <person name="Martin F.M."/>
            <person name="Grigoriev I.V."/>
            <person name="Hibbett D.S."/>
        </authorList>
    </citation>
    <scope>NUCLEOTIDE SEQUENCE [LARGE SCALE GENOMIC DNA]</scope>
    <source>
        <strain evidence="2 3">HHB14362 ss-1</strain>
    </source>
</reference>
<protein>
    <submittedName>
        <fullName evidence="2">Uncharacterized protein</fullName>
    </submittedName>
</protein>
<organism evidence="2 3">
    <name type="scientific">Neolentinus lepideus HHB14362 ss-1</name>
    <dbReference type="NCBI Taxonomy" id="1314782"/>
    <lineage>
        <taxon>Eukaryota</taxon>
        <taxon>Fungi</taxon>
        <taxon>Dikarya</taxon>
        <taxon>Basidiomycota</taxon>
        <taxon>Agaricomycotina</taxon>
        <taxon>Agaricomycetes</taxon>
        <taxon>Gloeophyllales</taxon>
        <taxon>Gloeophyllaceae</taxon>
        <taxon>Neolentinus</taxon>
    </lineage>
</organism>
<feature type="compositionally biased region" description="Basic and acidic residues" evidence="1">
    <location>
        <begin position="452"/>
        <end position="470"/>
    </location>
</feature>
<dbReference type="Proteomes" id="UP000076761">
    <property type="component" value="Unassembled WGS sequence"/>
</dbReference>
<feature type="compositionally biased region" description="Basic and acidic residues" evidence="1">
    <location>
        <begin position="190"/>
        <end position="202"/>
    </location>
</feature>
<sequence length="1200" mass="130380">MGGEHITMIPSEPSNRPRLLSQTRPKLQFLSDRLVRSDVDLNVSEGTTSYPPPVASVPQMTSRICSGVHCENVLPSLWLSKTCSECEGRPLAEMQAKLAGGGEQNTYSIEQEHGTPKSVNVSMTLHVHQSSAASHSDTILENHLPASAAQPQLVIRCARCSTKFYPKSSERLCVMCRLHRPSSIQPGDKPTSDVRPDPKKDNQPSQVNLPSLNLPVSQALPPPLYTGLTMFVQDHVSRPRGAIVSNFAPTHPGVPKAIPHFNALGELIDPGIDGVPHVKISKRASVFSSGSPPILVALPVPPQPIAIPYTVSPAPCSDPSTAPSFQGPINPLPAPARIDERINNISAPERLTSSPVMRALTPPPSTTPSTPVKAAPSSVNTTPSSSRLIIKLPARKKQTGPSNSPAPVQNLQRGTRVCEMPGCNRVVPSDSTAPRCDTCSLKRWREWLKGNHENAEIPRKGESPSKDGRPHKSSRPRKVKNLVDPEGNSRGSRRTRETTPRQFPPSDGKEKAISAPSHIVQTPLVSVPGVLGDTVTAAVSQALTDSIMSQAVISYSNSSPLKKGESAEAHPPALTTGNALELELDDLGELCYPDEEPTGPETGGQPLPDSTSVGLTAANGVMAVDSPSTVNTAAEGMDVDKTQSDSVITQSADITQPIAPEALAQISQILPSSGEHSNILMSERTVQLGELGSMLEDVPVFEDGLSDISELTPMEESTDSGETEIDPSGSEDESVSESRPAGIPSLKLKIPVRMLSAVAKTADRICNHPKCKNPLPPNYRWKLCVQCREKNRLYQRQRLGWDARKHSTDPRDDFYGDTTAPTSPSNSQLCASVQASLASRVCNRRSCKTILPADYRWKLCDKCRSKTRSSQARRRLALHGLGQGDESQDDDATGSDRGVPKTFIEGRYYRKRAYAEGESGQAVSSAVPQSTAKADALDHRVCRTPFCGIPVSRKSRSKFCDNCRRRTTASNHEDDETSDPDIPLSVIVKRKRKKFDKAKSTSLVRRTPRSMWAGFVAPTLPRPESQVALYQHFGALVKAFKARLSSFFSAQGIYIQHQVEQIGKIDSESDLPVIFKFDGEYHIVAYSWHHPNEVQHWADDTTKVMEDGLGLKFHLIGSFIAPGGAIVTRFHCQHDIIVPVTPKAPEADETFVSETKEPATDTAGVLVKRMAGELELIVLADRTHPFIPGQKIVVRFRMMG</sequence>
<keyword evidence="3" id="KW-1185">Reference proteome</keyword>
<feature type="region of interest" description="Disordered" evidence="1">
    <location>
        <begin position="879"/>
        <end position="899"/>
    </location>
</feature>
<feature type="region of interest" description="Disordered" evidence="1">
    <location>
        <begin position="708"/>
        <end position="742"/>
    </location>
</feature>
<dbReference type="InParanoid" id="A0A165P456"/>
<feature type="compositionally biased region" description="Basic residues" evidence="1">
    <location>
        <begin position="471"/>
        <end position="480"/>
    </location>
</feature>
<proteinExistence type="predicted"/>
<feature type="compositionally biased region" description="Acidic residues" evidence="1">
    <location>
        <begin position="716"/>
        <end position="735"/>
    </location>
</feature>
<dbReference type="AlphaFoldDB" id="A0A165P456"/>
<feature type="compositionally biased region" description="Low complexity" evidence="1">
    <location>
        <begin position="367"/>
        <end position="379"/>
    </location>
</feature>
<accession>A0A165P456</accession>
<evidence type="ECO:0000256" key="1">
    <source>
        <dbReference type="SAM" id="MobiDB-lite"/>
    </source>
</evidence>
<feature type="region of interest" description="Disordered" evidence="1">
    <location>
        <begin position="346"/>
        <end position="413"/>
    </location>
</feature>
<feature type="region of interest" description="Disordered" evidence="1">
    <location>
        <begin position="184"/>
        <end position="213"/>
    </location>
</feature>
<evidence type="ECO:0000313" key="2">
    <source>
        <dbReference type="EMBL" id="KZT20492.1"/>
    </source>
</evidence>
<feature type="region of interest" description="Disordered" evidence="1">
    <location>
        <begin position="1"/>
        <end position="22"/>
    </location>
</feature>
<name>A0A165P456_9AGAM</name>
<feature type="region of interest" description="Disordered" evidence="1">
    <location>
        <begin position="452"/>
        <end position="515"/>
    </location>
</feature>